<accession>A0ABR0MDZ2</accession>
<proteinExistence type="predicted"/>
<name>A0ABR0MDZ2_GOSAR</name>
<organism evidence="1 2">
    <name type="scientific">Gossypium arboreum</name>
    <name type="common">Tree cotton</name>
    <name type="synonym">Gossypium nanking</name>
    <dbReference type="NCBI Taxonomy" id="29729"/>
    <lineage>
        <taxon>Eukaryota</taxon>
        <taxon>Viridiplantae</taxon>
        <taxon>Streptophyta</taxon>
        <taxon>Embryophyta</taxon>
        <taxon>Tracheophyta</taxon>
        <taxon>Spermatophyta</taxon>
        <taxon>Magnoliopsida</taxon>
        <taxon>eudicotyledons</taxon>
        <taxon>Gunneridae</taxon>
        <taxon>Pentapetalae</taxon>
        <taxon>rosids</taxon>
        <taxon>malvids</taxon>
        <taxon>Malvales</taxon>
        <taxon>Malvaceae</taxon>
        <taxon>Malvoideae</taxon>
        <taxon>Gossypium</taxon>
    </lineage>
</organism>
<keyword evidence="2" id="KW-1185">Reference proteome</keyword>
<evidence type="ECO:0000313" key="2">
    <source>
        <dbReference type="Proteomes" id="UP001358586"/>
    </source>
</evidence>
<dbReference type="EMBL" id="JARKNE010000013">
    <property type="protein sequence ID" value="KAK5771448.1"/>
    <property type="molecule type" value="Genomic_DNA"/>
</dbReference>
<protein>
    <submittedName>
        <fullName evidence="1">Uncharacterized protein</fullName>
    </submittedName>
</protein>
<dbReference type="Proteomes" id="UP001358586">
    <property type="component" value="Chromosome 13"/>
</dbReference>
<reference evidence="1 2" key="1">
    <citation type="submission" date="2023-03" db="EMBL/GenBank/DDBJ databases">
        <title>WGS of Gossypium arboreum.</title>
        <authorList>
            <person name="Yu D."/>
        </authorList>
    </citation>
    <scope>NUCLEOTIDE SEQUENCE [LARGE SCALE GENOMIC DNA]</scope>
    <source>
        <tissue evidence="1">Leaf</tissue>
    </source>
</reference>
<comment type="caution">
    <text evidence="1">The sequence shown here is derived from an EMBL/GenBank/DDBJ whole genome shotgun (WGS) entry which is preliminary data.</text>
</comment>
<evidence type="ECO:0000313" key="1">
    <source>
        <dbReference type="EMBL" id="KAK5771448.1"/>
    </source>
</evidence>
<sequence>MRHTESSSGHEVPLLTQLISTLRNLLTEATIIGLGVRENTIGGEAHYKELVASCERERKRFLEMGGRIRYSTNRVRILLRTWQQLR</sequence>
<gene>
    <name evidence="1" type="ORF">PVK06_047652</name>
</gene>